<dbReference type="STRING" id="1408157.A0A1J7J7C9"/>
<feature type="compositionally biased region" description="Basic and acidic residues" evidence="1">
    <location>
        <begin position="80"/>
        <end position="102"/>
    </location>
</feature>
<feature type="compositionally biased region" description="Polar residues" evidence="1">
    <location>
        <begin position="299"/>
        <end position="308"/>
    </location>
</feature>
<feature type="compositionally biased region" description="Polar residues" evidence="1">
    <location>
        <begin position="163"/>
        <end position="182"/>
    </location>
</feature>
<name>A0A1J7J7C9_9PEZI</name>
<feature type="region of interest" description="Disordered" evidence="1">
    <location>
        <begin position="284"/>
        <end position="314"/>
    </location>
</feature>
<feature type="region of interest" description="Disordered" evidence="1">
    <location>
        <begin position="1"/>
        <end position="200"/>
    </location>
</feature>
<feature type="compositionally biased region" description="Acidic residues" evidence="1">
    <location>
        <begin position="542"/>
        <end position="562"/>
    </location>
</feature>
<feature type="region of interest" description="Disordered" evidence="1">
    <location>
        <begin position="995"/>
        <end position="1015"/>
    </location>
</feature>
<feature type="region of interest" description="Disordered" evidence="1">
    <location>
        <begin position="693"/>
        <end position="791"/>
    </location>
</feature>
<evidence type="ECO:0000313" key="2">
    <source>
        <dbReference type="EMBL" id="OIW25696.1"/>
    </source>
</evidence>
<gene>
    <name evidence="2" type="ORF">CONLIGDRAFT_672676</name>
</gene>
<feature type="region of interest" description="Disordered" evidence="1">
    <location>
        <begin position="522"/>
        <end position="592"/>
    </location>
</feature>
<dbReference type="InParanoid" id="A0A1J7J7C9"/>
<feature type="compositionally biased region" description="Low complexity" evidence="1">
    <location>
        <begin position="1094"/>
        <end position="1115"/>
    </location>
</feature>
<feature type="compositionally biased region" description="Basic and acidic residues" evidence="1">
    <location>
        <begin position="470"/>
        <end position="497"/>
    </location>
</feature>
<dbReference type="AlphaFoldDB" id="A0A1J7J7C9"/>
<organism evidence="2 3">
    <name type="scientific">Coniochaeta ligniaria NRRL 30616</name>
    <dbReference type="NCBI Taxonomy" id="1408157"/>
    <lineage>
        <taxon>Eukaryota</taxon>
        <taxon>Fungi</taxon>
        <taxon>Dikarya</taxon>
        <taxon>Ascomycota</taxon>
        <taxon>Pezizomycotina</taxon>
        <taxon>Sordariomycetes</taxon>
        <taxon>Sordariomycetidae</taxon>
        <taxon>Coniochaetales</taxon>
        <taxon>Coniochaetaceae</taxon>
        <taxon>Coniochaeta</taxon>
    </lineage>
</organism>
<feature type="compositionally biased region" description="Acidic residues" evidence="1">
    <location>
        <begin position="524"/>
        <end position="535"/>
    </location>
</feature>
<feature type="compositionally biased region" description="Polar residues" evidence="1">
    <location>
        <begin position="742"/>
        <end position="756"/>
    </location>
</feature>
<feature type="compositionally biased region" description="Low complexity" evidence="1">
    <location>
        <begin position="901"/>
        <end position="921"/>
    </location>
</feature>
<proteinExistence type="predicted"/>
<dbReference type="Proteomes" id="UP000182658">
    <property type="component" value="Unassembled WGS sequence"/>
</dbReference>
<feature type="compositionally biased region" description="Basic and acidic residues" evidence="1">
    <location>
        <begin position="836"/>
        <end position="846"/>
    </location>
</feature>
<sequence>MFPLPHLRSGFRRRGQSNPTSPIPGQTPTLWEPSAFHEHPHPVQDVSPRPESSNSSHVPPTLPPITRVTSADAQQPNFGPREDETPTDHRPPPVRSQRHDDDVGFMGGATLQNHRRGFQEPQWWDNTAAYAAPDRQPQPQRSRVLPPPINTGIPYQRPPPLPTLQTKAGSSFVTPTDLQQLSAEPKGKRPAGTRLATEPALAHQLQTLEVSKGRRGLSSLKDKFLMKRKAAPVTPELGPVSPRFQHQEAFEGYDPRIKGTIIHDFNSPKQYDPRIKGTIIHDFNSPKPRKPVAQYQIPPGQSATTLGPSNDEMHMSQLLSGGRDTINLGQRNGNHVPGDVSLPESLRREAASAGAAAGPTTEETVKPQRKTRPLSLDKALPREPQPAQSDEHHDPSTQTSSPSPAVSQGSSSLPASTPSSRTVRSSKVSVSGRSRRDSAKSAVPRHMKSTSSRFSFDMVGAASQEKLLEEKHRQRQIEKGVDDGGFPMKDRDSRFDDFDNDDYDYDAMMDDDGLEERIPGVNADAEDEDYPEEEIPGINADAGEDDYPEEQFEDELDPDNDQENFSGFVFQRSNPASALASPVPPDLLPTPRDPAGKVIGFAVTKDTTPDLAPAPSPLFQSNLAANETLSDSSQGLGIQGWNGDHQRPYDQAAYYEDNTVLSGDVLPPVPATNDDLYYDDDFIDDGLRDELNFEPEGPAFDESLFDLNDTDKYGRPIPGAFAQAKSMAQQQASNRQSDETSRMSGQSPVSQSTAHTSLDVGLQPIPPYTDCNENGLEFSQPSERRSSVVPAPSSELAYQAALAEAAHKAAASGKFRRGSSPSPLAHLTITSPTDSTESHPHSHPDNELDLDEDFESRGLDDDYDFDDDVIAEANAEALANDSDGWYGREFGFYSAPVPIPSHGSHGHGQQQHHGTTTTTTSLDPSSSPKPLSAENLFQYANGGYFGPAGCAGAPVRSASGRMVSREPNLTPITERSEYSNRNSIMSSFGAVGSSLGPPLGSGSGAGSSSVGTTNQMQSPGLAELALMDADDNTNMSMSALLRLRSKTFGSSKASLLSSPEGSPQSEFSPAGGLGPWTSRDGATSPWSNHHARKGSAFSMQSTTSSGSGAGSPTLTLSAPVAGGSYQATFSPVSGGLGQGHAQTYPSTSPVLPGLSFPPVQEEDFNFIQMASGPGPGQGQEIGHEMSDQVVVAGEFAGAGPGVVHASPTTVEDGQPGLGRDSGKRHRHKGSADSISYIKEEESGGETRWVMERRRTGEGGEVEILGREVVEGGRI</sequence>
<feature type="compositionally biased region" description="Low complexity" evidence="1">
    <location>
        <begin position="720"/>
        <end position="732"/>
    </location>
</feature>
<evidence type="ECO:0008006" key="4">
    <source>
        <dbReference type="Google" id="ProtNLM"/>
    </source>
</evidence>
<feature type="compositionally biased region" description="Acidic residues" evidence="1">
    <location>
        <begin position="498"/>
        <end position="508"/>
    </location>
</feature>
<feature type="region of interest" description="Disordered" evidence="1">
    <location>
        <begin position="470"/>
        <end position="508"/>
    </location>
</feature>
<feature type="region of interest" description="Disordered" evidence="1">
    <location>
        <begin position="347"/>
        <end position="457"/>
    </location>
</feature>
<evidence type="ECO:0000313" key="3">
    <source>
        <dbReference type="Proteomes" id="UP000182658"/>
    </source>
</evidence>
<dbReference type="OrthoDB" id="5408302at2759"/>
<feature type="region of interest" description="Disordered" evidence="1">
    <location>
        <begin position="898"/>
        <end position="933"/>
    </location>
</feature>
<feature type="compositionally biased region" description="Low complexity" evidence="1">
    <location>
        <begin position="400"/>
        <end position="432"/>
    </location>
</feature>
<feature type="compositionally biased region" description="Polar residues" evidence="1">
    <location>
        <begin position="1052"/>
        <end position="1067"/>
    </location>
</feature>
<reference evidence="2 3" key="1">
    <citation type="submission" date="2016-10" db="EMBL/GenBank/DDBJ databases">
        <title>Draft genome sequence of Coniochaeta ligniaria NRRL30616, a lignocellulolytic fungus for bioabatement of inhibitors in plant biomass hydrolysates.</title>
        <authorList>
            <consortium name="DOE Joint Genome Institute"/>
            <person name="Jimenez D.J."/>
            <person name="Hector R.E."/>
            <person name="Riley R."/>
            <person name="Sun H."/>
            <person name="Grigoriev I.V."/>
            <person name="Van Elsas J.D."/>
            <person name="Nichols N.N."/>
        </authorList>
    </citation>
    <scope>NUCLEOTIDE SEQUENCE [LARGE SCALE GENOMIC DNA]</scope>
    <source>
        <strain evidence="2 3">NRRL 30616</strain>
    </source>
</reference>
<accession>A0A1J7J7C9</accession>
<protein>
    <recommendedName>
        <fullName evidence="4">AGC-kinase C-terminal domain-containing protein</fullName>
    </recommendedName>
</protein>
<feature type="region of interest" description="Disordered" evidence="1">
    <location>
        <begin position="812"/>
        <end position="860"/>
    </location>
</feature>
<feature type="region of interest" description="Disordered" evidence="1">
    <location>
        <begin position="1207"/>
        <end position="1230"/>
    </location>
</feature>
<feature type="region of interest" description="Disordered" evidence="1">
    <location>
        <begin position="1135"/>
        <end position="1156"/>
    </location>
</feature>
<evidence type="ECO:0000256" key="1">
    <source>
        <dbReference type="SAM" id="MobiDB-lite"/>
    </source>
</evidence>
<keyword evidence="3" id="KW-1185">Reference proteome</keyword>
<feature type="compositionally biased region" description="Polar residues" evidence="1">
    <location>
        <begin position="1140"/>
        <end position="1149"/>
    </location>
</feature>
<dbReference type="EMBL" id="KV875101">
    <property type="protein sequence ID" value="OIW25696.1"/>
    <property type="molecule type" value="Genomic_DNA"/>
</dbReference>
<feature type="compositionally biased region" description="Pro residues" evidence="1">
    <location>
        <begin position="582"/>
        <end position="592"/>
    </location>
</feature>
<feature type="compositionally biased region" description="Polar residues" evidence="1">
    <location>
        <begin position="16"/>
        <end position="29"/>
    </location>
</feature>
<feature type="compositionally biased region" description="Polar residues" evidence="1">
    <location>
        <begin position="67"/>
        <end position="77"/>
    </location>
</feature>
<feature type="region of interest" description="Disordered" evidence="1">
    <location>
        <begin position="1052"/>
        <end position="1115"/>
    </location>
</feature>